<gene>
    <name evidence="3" type="ORF">AV656_09995</name>
</gene>
<proteinExistence type="inferred from homology"/>
<dbReference type="PROSITE" id="PS00923">
    <property type="entry name" value="ASP_GLU_RACEMASE_1"/>
    <property type="match status" value="1"/>
</dbReference>
<dbReference type="Gene3D" id="3.40.50.1860">
    <property type="match status" value="2"/>
</dbReference>
<dbReference type="InterPro" id="IPR033134">
    <property type="entry name" value="Asp/Glu_racemase_AS_2"/>
</dbReference>
<accession>A0A163F3Z4</accession>
<dbReference type="InterPro" id="IPR001920">
    <property type="entry name" value="Asp/Glu_race"/>
</dbReference>
<name>A0A163F3Z4_9BACL</name>
<dbReference type="RefSeq" id="WP_063181629.1">
    <property type="nucleotide sequence ID" value="NZ_LQNT01000010.1"/>
</dbReference>
<dbReference type="PANTHER" id="PTHR21198:SF7">
    <property type="entry name" value="ASPARTATE-GLUTAMATE RACEMASE FAMILY"/>
    <property type="match status" value="1"/>
</dbReference>
<reference evidence="3 4" key="1">
    <citation type="submission" date="2016-01" db="EMBL/GenBank/DDBJ databases">
        <title>Whole genome sequencing of Bhargavaea cecembensis T14.</title>
        <authorList>
            <person name="Hong K.W."/>
        </authorList>
    </citation>
    <scope>NUCLEOTIDE SEQUENCE [LARGE SCALE GENOMIC DNA]</scope>
    <source>
        <strain evidence="3 4">T14</strain>
    </source>
</reference>
<dbReference type="InterPro" id="IPR015942">
    <property type="entry name" value="Asp/Glu/hydantoin_racemase"/>
</dbReference>
<dbReference type="PANTHER" id="PTHR21198">
    <property type="entry name" value="GLUTAMATE RACEMASE"/>
    <property type="match status" value="1"/>
</dbReference>
<dbReference type="InterPro" id="IPR018187">
    <property type="entry name" value="Asp/Glu_racemase_AS_1"/>
</dbReference>
<comment type="caution">
    <text evidence="3">The sequence shown here is derived from an EMBL/GenBank/DDBJ whole genome shotgun (WGS) entry which is preliminary data.</text>
</comment>
<comment type="similarity">
    <text evidence="1">Belongs to the aspartate/glutamate racemases family.</text>
</comment>
<sequence length="235" mass="25718">MEKKTLGILGGVGPLATMYIGEMIVRHTDADRDQDHVDMVITNNTAIPDRTAFIIDPEKTDPVPFIVRDTERLAGAGADMIAIPCNTAHTFYREIAAASPVPVLNMIEETIKRAAEEGAEKLGILATDGTIISRVYQDACESKGIMPVLPDTDIQEAVMSIIYDYVKAGRPADPALWAKVEENMKEKGCDRVVLGCTELSIVKKELSLNEHYIDSLLVLAEKAILACGHSLRMHK</sequence>
<evidence type="ECO:0000256" key="2">
    <source>
        <dbReference type="ARBA" id="ARBA00023235"/>
    </source>
</evidence>
<evidence type="ECO:0000313" key="4">
    <source>
        <dbReference type="Proteomes" id="UP000076490"/>
    </source>
</evidence>
<dbReference type="PROSITE" id="PS00924">
    <property type="entry name" value="ASP_GLU_RACEMASE_2"/>
    <property type="match status" value="1"/>
</dbReference>
<organism evidence="3 4">
    <name type="scientific">Bhargavaea cecembensis</name>
    <dbReference type="NCBI Taxonomy" id="394098"/>
    <lineage>
        <taxon>Bacteria</taxon>
        <taxon>Bacillati</taxon>
        <taxon>Bacillota</taxon>
        <taxon>Bacilli</taxon>
        <taxon>Bacillales</taxon>
        <taxon>Caryophanaceae</taxon>
        <taxon>Bhargavaea</taxon>
    </lineage>
</organism>
<dbReference type="NCBIfam" id="TIGR00035">
    <property type="entry name" value="asp_race"/>
    <property type="match status" value="1"/>
</dbReference>
<dbReference type="Proteomes" id="UP000076490">
    <property type="component" value="Unassembled WGS sequence"/>
</dbReference>
<evidence type="ECO:0000256" key="1">
    <source>
        <dbReference type="ARBA" id="ARBA00007847"/>
    </source>
</evidence>
<dbReference type="Pfam" id="PF01177">
    <property type="entry name" value="Asp_Glu_race"/>
    <property type="match status" value="1"/>
</dbReference>
<dbReference type="GO" id="GO:0047661">
    <property type="term" value="F:amino-acid racemase activity"/>
    <property type="evidence" value="ECO:0007669"/>
    <property type="project" value="InterPro"/>
</dbReference>
<dbReference type="InterPro" id="IPR004380">
    <property type="entry name" value="Asp_race"/>
</dbReference>
<dbReference type="SUPFAM" id="SSF53681">
    <property type="entry name" value="Aspartate/glutamate racemase"/>
    <property type="match status" value="2"/>
</dbReference>
<evidence type="ECO:0000313" key="3">
    <source>
        <dbReference type="EMBL" id="KZE37897.1"/>
    </source>
</evidence>
<keyword evidence="2" id="KW-0413">Isomerase</keyword>
<dbReference type="OrthoDB" id="9803739at2"/>
<protein>
    <submittedName>
        <fullName evidence="3">Aspartate racemase</fullName>
    </submittedName>
</protein>
<dbReference type="EMBL" id="LQNT01000010">
    <property type="protein sequence ID" value="KZE37897.1"/>
    <property type="molecule type" value="Genomic_DNA"/>
</dbReference>
<dbReference type="AlphaFoldDB" id="A0A163F3Z4"/>